<evidence type="ECO:0000313" key="4">
    <source>
        <dbReference type="Proteomes" id="UP000552097"/>
    </source>
</evidence>
<sequence>MSKKAFVRVCGLAAVVLTAAACTSTGAEEPLRPELAPRGTVQTTATPTRQDLSNKVSLTGKVTMNPMFGIVSPIAGQVRYWDVAEPTGTPTKPTRIASIWLDGKPTNVDVPAGATFGGRLVDDRSTVTAGMPIASAKFAGYGIVADIDGEQAYQITDAVTGAVQAQIKNGPGPFPCALLGTIAALPVGTVPAPPPTEPESENEPTGTNTPAPRAPQPPQEPRNSSEPTGLRLVCTAPADVKLINGAAATLELVTASAQNALVVPVEAVAGGQGKGKVDVVGPDGAKQTKDVELGLTDGKVVEIKAGLTGDETLAVPGPNLPPGPGGQGSPEMGPSK</sequence>
<reference evidence="3 4" key="1">
    <citation type="submission" date="2020-08" db="EMBL/GenBank/DDBJ databases">
        <title>Sequencing the genomes of 1000 actinobacteria strains.</title>
        <authorList>
            <person name="Klenk H.-P."/>
        </authorList>
    </citation>
    <scope>NUCLEOTIDE SEQUENCE [LARGE SCALE GENOMIC DNA]</scope>
    <source>
        <strain evidence="3 4">DSM 45486</strain>
    </source>
</reference>
<dbReference type="PANTHER" id="PTHR30469">
    <property type="entry name" value="MULTIDRUG RESISTANCE PROTEIN MDTA"/>
    <property type="match status" value="1"/>
</dbReference>
<dbReference type="Proteomes" id="UP000552097">
    <property type="component" value="Unassembled WGS sequence"/>
</dbReference>
<dbReference type="EMBL" id="JACHMO010000001">
    <property type="protein sequence ID" value="MBB5800479.1"/>
    <property type="molecule type" value="Genomic_DNA"/>
</dbReference>
<evidence type="ECO:0000313" key="3">
    <source>
        <dbReference type="EMBL" id="MBB5800479.1"/>
    </source>
</evidence>
<evidence type="ECO:0000256" key="1">
    <source>
        <dbReference type="SAM" id="MobiDB-lite"/>
    </source>
</evidence>
<comment type="caution">
    <text evidence="3">The sequence shown here is derived from an EMBL/GenBank/DDBJ whole genome shotgun (WGS) entry which is preliminary data.</text>
</comment>
<dbReference type="PROSITE" id="PS51257">
    <property type="entry name" value="PROKAR_LIPOPROTEIN"/>
    <property type="match status" value="1"/>
</dbReference>
<feature type="region of interest" description="Disordered" evidence="1">
    <location>
        <begin position="26"/>
        <end position="49"/>
    </location>
</feature>
<feature type="region of interest" description="Disordered" evidence="1">
    <location>
        <begin position="307"/>
        <end position="336"/>
    </location>
</feature>
<keyword evidence="2" id="KW-0732">Signal</keyword>
<feature type="compositionally biased region" description="Polar residues" evidence="1">
    <location>
        <begin position="40"/>
        <end position="49"/>
    </location>
</feature>
<name>A0A7W9HDW6_9PSEU</name>
<feature type="region of interest" description="Disordered" evidence="1">
    <location>
        <begin position="189"/>
        <end position="229"/>
    </location>
</feature>
<evidence type="ECO:0000256" key="2">
    <source>
        <dbReference type="SAM" id="SignalP"/>
    </source>
</evidence>
<dbReference type="GO" id="GO:1990281">
    <property type="term" value="C:efflux pump complex"/>
    <property type="evidence" value="ECO:0007669"/>
    <property type="project" value="TreeGrafter"/>
</dbReference>
<dbReference type="GO" id="GO:0015562">
    <property type="term" value="F:efflux transmembrane transporter activity"/>
    <property type="evidence" value="ECO:0007669"/>
    <property type="project" value="TreeGrafter"/>
</dbReference>
<protein>
    <submittedName>
        <fullName evidence="3">Uncharacterized protein</fullName>
    </submittedName>
</protein>
<dbReference type="AlphaFoldDB" id="A0A7W9HDW6"/>
<organism evidence="3 4">
    <name type="scientific">Saccharothrix ecbatanensis</name>
    <dbReference type="NCBI Taxonomy" id="1105145"/>
    <lineage>
        <taxon>Bacteria</taxon>
        <taxon>Bacillati</taxon>
        <taxon>Actinomycetota</taxon>
        <taxon>Actinomycetes</taxon>
        <taxon>Pseudonocardiales</taxon>
        <taxon>Pseudonocardiaceae</taxon>
        <taxon>Saccharothrix</taxon>
    </lineage>
</organism>
<proteinExistence type="predicted"/>
<gene>
    <name evidence="3" type="ORF">F4560_000247</name>
</gene>
<dbReference type="RefSeq" id="WP_312868045.1">
    <property type="nucleotide sequence ID" value="NZ_JACHMO010000001.1"/>
</dbReference>
<feature type="signal peptide" evidence="2">
    <location>
        <begin position="1"/>
        <end position="27"/>
    </location>
</feature>
<dbReference type="Gene3D" id="2.40.420.20">
    <property type="match status" value="1"/>
</dbReference>
<accession>A0A7W9HDW6</accession>
<feature type="chain" id="PRO_5038392326" evidence="2">
    <location>
        <begin position="28"/>
        <end position="336"/>
    </location>
</feature>
<keyword evidence="4" id="KW-1185">Reference proteome</keyword>